<comment type="subcellular location">
    <subcellularLocation>
        <location evidence="1">Cell membrane</location>
        <topology evidence="1">Multi-pass membrane protein</topology>
    </subcellularLocation>
</comment>
<dbReference type="GO" id="GO:0008324">
    <property type="term" value="F:monoatomic cation transmembrane transporter activity"/>
    <property type="evidence" value="ECO:0007669"/>
    <property type="project" value="InterPro"/>
</dbReference>
<evidence type="ECO:0000256" key="3">
    <source>
        <dbReference type="ARBA" id="ARBA00022475"/>
    </source>
</evidence>
<evidence type="ECO:0000256" key="6">
    <source>
        <dbReference type="ARBA" id="ARBA00023065"/>
    </source>
</evidence>
<feature type="transmembrane region" description="Helical" evidence="8">
    <location>
        <begin position="337"/>
        <end position="357"/>
    </location>
</feature>
<feature type="transmembrane region" description="Helical" evidence="8">
    <location>
        <begin position="69"/>
        <end position="87"/>
    </location>
</feature>
<feature type="transmembrane region" description="Helical" evidence="8">
    <location>
        <begin position="557"/>
        <end position="575"/>
    </location>
</feature>
<dbReference type="GO" id="GO:0005886">
    <property type="term" value="C:plasma membrane"/>
    <property type="evidence" value="ECO:0007669"/>
    <property type="project" value="UniProtKB-SubCell"/>
</dbReference>
<feature type="transmembrane region" description="Helical" evidence="8">
    <location>
        <begin position="461"/>
        <end position="479"/>
    </location>
</feature>
<dbReference type="InterPro" id="IPR003445">
    <property type="entry name" value="Cat_transpt"/>
</dbReference>
<evidence type="ECO:0000256" key="5">
    <source>
        <dbReference type="ARBA" id="ARBA00022989"/>
    </source>
</evidence>
<evidence type="ECO:0000256" key="4">
    <source>
        <dbReference type="ARBA" id="ARBA00022692"/>
    </source>
</evidence>
<dbReference type="PANTHER" id="PTHR32024:SF4">
    <property type="entry name" value="KTR SYSTEM POTASSIUM UPTAKE PROTEIN D"/>
    <property type="match status" value="1"/>
</dbReference>
<dbReference type="InterPro" id="IPR005496">
    <property type="entry name" value="Integral_membrane_TerC"/>
</dbReference>
<feature type="transmembrane region" description="Helical" evidence="8">
    <location>
        <begin position="219"/>
        <end position="246"/>
    </location>
</feature>
<sequence length="597" mass="65931">MEFTDIAFAIDSMLAAAALVVGLPQLGDFHIGGMNGGQFIVMFLGGIAGLIVIRFAATQVIKLLDRYPTLETAAFLIVGWVGIKLAVSTLAHPAVHAIPESFPESTLWKAIFWVVMIMIALGGYIIARRKERSSKKNEYRRELRLRKRLRAFLSHMTPIQVIIAYYVVAVSVSTILLSLPMTKQKGVHVSFIDTLFTAASSVSVTGLSSVDVHHTYSTFGIWILMGIFQIGGLGVMMLSTFFYLILRRRIGLKQRQLIMTDTNQFSMSGMVRMLRDILVLIFGIELLGTLILGIYFIPHYQSIPEAMFQGLYNSVSLVTNAGVDITGHSLMPFANDYFVQIISILLIMAGAIGFPVLLETKKFLSIKNALIPFRFSLFVKVTTLTYFILLIGGGLFIWLLEFKHFYAHSSVAEGFFNSMFLSATSRSAGLETIDSNLLSVPTLILVSFLMFIGASPSSVGGGIRTTTFAITMMFVYSVIRGRTHVYVFGRELYQEDVRKSLAVTFCAGFLCMLAIMLMAQTEPHAPLMAIIFEVLSAFGTCGLSLGLTPDLSVAGKIIIIILMFIGRIGILYSLLSFRNKNLPKNAIRLPKEKIITG</sequence>
<dbReference type="AlphaFoldDB" id="A0A378MBM7"/>
<evidence type="ECO:0000313" key="9">
    <source>
        <dbReference type="EMBL" id="STY43767.1"/>
    </source>
</evidence>
<feature type="transmembrane region" description="Helical" evidence="8">
    <location>
        <begin position="107"/>
        <end position="127"/>
    </location>
</feature>
<evidence type="ECO:0000256" key="2">
    <source>
        <dbReference type="ARBA" id="ARBA00022448"/>
    </source>
</evidence>
<dbReference type="Pfam" id="PF03741">
    <property type="entry name" value="TerC"/>
    <property type="match status" value="1"/>
</dbReference>
<evidence type="ECO:0000256" key="8">
    <source>
        <dbReference type="SAM" id="Phobius"/>
    </source>
</evidence>
<keyword evidence="7 8" id="KW-0472">Membrane</keyword>
<protein>
    <submittedName>
        <fullName evidence="9">Ktr system potassium uptake protein B</fullName>
    </submittedName>
</protein>
<feature type="transmembrane region" description="Helical" evidence="8">
    <location>
        <begin position="525"/>
        <end position="545"/>
    </location>
</feature>
<evidence type="ECO:0000313" key="10">
    <source>
        <dbReference type="Proteomes" id="UP000254879"/>
    </source>
</evidence>
<keyword evidence="4 8" id="KW-0812">Transmembrane</keyword>
<feature type="transmembrane region" description="Helical" evidence="8">
    <location>
        <begin position="39"/>
        <end position="57"/>
    </location>
</feature>
<keyword evidence="3" id="KW-1003">Cell membrane</keyword>
<name>A0A378MBM7_LISGR</name>
<feature type="transmembrane region" description="Helical" evidence="8">
    <location>
        <begin position="500"/>
        <end position="519"/>
    </location>
</feature>
<proteinExistence type="predicted"/>
<gene>
    <name evidence="9" type="primary">ktrB</name>
    <name evidence="9" type="ORF">NCTC10815_01070</name>
</gene>
<accession>A0A378MBM7</accession>
<feature type="transmembrane region" description="Helical" evidence="8">
    <location>
        <begin position="7"/>
        <end position="27"/>
    </location>
</feature>
<dbReference type="PANTHER" id="PTHR32024">
    <property type="entry name" value="TRK SYSTEM POTASSIUM UPTAKE PROTEIN TRKG-RELATED"/>
    <property type="match status" value="1"/>
</dbReference>
<keyword evidence="5 8" id="KW-1133">Transmembrane helix</keyword>
<feature type="transmembrane region" description="Helical" evidence="8">
    <location>
        <begin position="148"/>
        <end position="168"/>
    </location>
</feature>
<dbReference type="Pfam" id="PF02386">
    <property type="entry name" value="TrkH"/>
    <property type="match status" value="1"/>
</dbReference>
<keyword evidence="2" id="KW-0813">Transport</keyword>
<dbReference type="EMBL" id="UGPG01000001">
    <property type="protein sequence ID" value="STY43767.1"/>
    <property type="molecule type" value="Genomic_DNA"/>
</dbReference>
<reference evidence="9 10" key="1">
    <citation type="submission" date="2018-06" db="EMBL/GenBank/DDBJ databases">
        <authorList>
            <consortium name="Pathogen Informatics"/>
            <person name="Doyle S."/>
        </authorList>
    </citation>
    <scope>NUCLEOTIDE SEQUENCE [LARGE SCALE GENOMIC DNA]</scope>
    <source>
        <strain evidence="10">NCTC 10815</strain>
    </source>
</reference>
<feature type="transmembrane region" description="Helical" evidence="8">
    <location>
        <begin position="277"/>
        <end position="297"/>
    </location>
</feature>
<dbReference type="GO" id="GO:0030001">
    <property type="term" value="P:metal ion transport"/>
    <property type="evidence" value="ECO:0007669"/>
    <property type="project" value="UniProtKB-ARBA"/>
</dbReference>
<organism evidence="9 10">
    <name type="scientific">Listeria grayi</name>
    <name type="common">Listeria murrayi</name>
    <dbReference type="NCBI Taxonomy" id="1641"/>
    <lineage>
        <taxon>Bacteria</taxon>
        <taxon>Bacillati</taxon>
        <taxon>Bacillota</taxon>
        <taxon>Bacilli</taxon>
        <taxon>Bacillales</taxon>
        <taxon>Listeriaceae</taxon>
        <taxon>Listeria</taxon>
    </lineage>
</organism>
<evidence type="ECO:0000256" key="7">
    <source>
        <dbReference type="ARBA" id="ARBA00023136"/>
    </source>
</evidence>
<dbReference type="Proteomes" id="UP000254879">
    <property type="component" value="Unassembled WGS sequence"/>
</dbReference>
<feature type="transmembrane region" description="Helical" evidence="8">
    <location>
        <begin position="377"/>
        <end position="399"/>
    </location>
</feature>
<keyword evidence="6" id="KW-0406">Ion transport</keyword>
<evidence type="ECO:0000256" key="1">
    <source>
        <dbReference type="ARBA" id="ARBA00004651"/>
    </source>
</evidence>